<dbReference type="GO" id="GO:0003735">
    <property type="term" value="F:structural constituent of ribosome"/>
    <property type="evidence" value="ECO:0007669"/>
    <property type="project" value="InterPro"/>
</dbReference>
<dbReference type="EMBL" id="ML004444">
    <property type="protein sequence ID" value="RKP31272.1"/>
    <property type="molecule type" value="Genomic_DNA"/>
</dbReference>
<dbReference type="PANTHER" id="PTHR21338">
    <property type="entry name" value="MITOCHONDRIAL RIBOSOMAL PROTEIN L41"/>
    <property type="match status" value="1"/>
</dbReference>
<dbReference type="InterPro" id="IPR019189">
    <property type="entry name" value="Ribosomal_mL41"/>
</dbReference>
<comment type="similarity">
    <text evidence="2">Belongs to the mitochondrion-specific ribosomal protein mL41 family.</text>
</comment>
<evidence type="ECO:0008006" key="9">
    <source>
        <dbReference type="Google" id="ProtNLM"/>
    </source>
</evidence>
<keyword evidence="3" id="KW-0809">Transit peptide</keyword>
<keyword evidence="5" id="KW-0496">Mitochondrion</keyword>
<sequence length="168" mass="19455">MKASQPSFFQLSISNFLRRPWHRNKDGTLWYGQFKTGTKRHPLTTKQGNKTFYKGTRSNGYGKLNSAGHFIMDWQKVRTYVVPADLKTTNLKCLVLPNTPQIRQVYKGYKEGALDPELAWQNIKDFIEFGVNYSDNHVDLEKNDYLIEVVNPNLEESGLIESPIIKRD</sequence>
<comment type="subcellular location">
    <subcellularLocation>
        <location evidence="1">Mitochondrion</location>
    </subcellularLocation>
</comment>
<evidence type="ECO:0000256" key="2">
    <source>
        <dbReference type="ARBA" id="ARBA00010152"/>
    </source>
</evidence>
<dbReference type="GO" id="GO:0005762">
    <property type="term" value="C:mitochondrial large ribosomal subunit"/>
    <property type="evidence" value="ECO:0007669"/>
    <property type="project" value="InterPro"/>
</dbReference>
<dbReference type="PANTHER" id="PTHR21338:SF0">
    <property type="entry name" value="LARGE RIBOSOMAL SUBUNIT PROTEIN ML41"/>
    <property type="match status" value="1"/>
</dbReference>
<dbReference type="AlphaFoldDB" id="A0A4P9ZFP1"/>
<evidence type="ECO:0000256" key="6">
    <source>
        <dbReference type="ARBA" id="ARBA00023274"/>
    </source>
</evidence>
<evidence type="ECO:0000313" key="7">
    <source>
        <dbReference type="EMBL" id="RKP31272.1"/>
    </source>
</evidence>
<accession>A0A4P9ZFP1</accession>
<keyword evidence="8" id="KW-1185">Reference proteome</keyword>
<organism evidence="7 8">
    <name type="scientific">Metschnikowia bicuspidata</name>
    <dbReference type="NCBI Taxonomy" id="27322"/>
    <lineage>
        <taxon>Eukaryota</taxon>
        <taxon>Fungi</taxon>
        <taxon>Dikarya</taxon>
        <taxon>Ascomycota</taxon>
        <taxon>Saccharomycotina</taxon>
        <taxon>Pichiomycetes</taxon>
        <taxon>Metschnikowiaceae</taxon>
        <taxon>Metschnikowia</taxon>
    </lineage>
</organism>
<evidence type="ECO:0000256" key="1">
    <source>
        <dbReference type="ARBA" id="ARBA00004173"/>
    </source>
</evidence>
<dbReference type="GO" id="GO:0006412">
    <property type="term" value="P:translation"/>
    <property type="evidence" value="ECO:0007669"/>
    <property type="project" value="TreeGrafter"/>
</dbReference>
<keyword evidence="6" id="KW-0687">Ribonucleoprotein</keyword>
<dbReference type="Pfam" id="PF09809">
    <property type="entry name" value="MRP-L27"/>
    <property type="match status" value="1"/>
</dbReference>
<protein>
    <recommendedName>
        <fullName evidence="9">Ribosomal protein L27</fullName>
    </recommendedName>
</protein>
<dbReference type="Proteomes" id="UP000268321">
    <property type="component" value="Unassembled WGS sequence"/>
</dbReference>
<evidence type="ECO:0000313" key="8">
    <source>
        <dbReference type="Proteomes" id="UP000268321"/>
    </source>
</evidence>
<reference evidence="8" key="1">
    <citation type="journal article" date="2018" name="Nat. Microbiol.">
        <title>Leveraging single-cell genomics to expand the fungal tree of life.</title>
        <authorList>
            <person name="Ahrendt S.R."/>
            <person name="Quandt C.A."/>
            <person name="Ciobanu D."/>
            <person name="Clum A."/>
            <person name="Salamov A."/>
            <person name="Andreopoulos B."/>
            <person name="Cheng J.F."/>
            <person name="Woyke T."/>
            <person name="Pelin A."/>
            <person name="Henrissat B."/>
            <person name="Reynolds N.K."/>
            <person name="Benny G.L."/>
            <person name="Smith M.E."/>
            <person name="James T.Y."/>
            <person name="Grigoriev I.V."/>
        </authorList>
    </citation>
    <scope>NUCLEOTIDE SEQUENCE [LARGE SCALE GENOMIC DNA]</scope>
    <source>
        <strain evidence="8">Baker2002</strain>
    </source>
</reference>
<keyword evidence="4" id="KW-0689">Ribosomal protein</keyword>
<dbReference type="OrthoDB" id="408933at2759"/>
<evidence type="ECO:0000256" key="4">
    <source>
        <dbReference type="ARBA" id="ARBA00022980"/>
    </source>
</evidence>
<name>A0A4P9ZFP1_9ASCO</name>
<evidence type="ECO:0000256" key="3">
    <source>
        <dbReference type="ARBA" id="ARBA00022946"/>
    </source>
</evidence>
<evidence type="ECO:0000256" key="5">
    <source>
        <dbReference type="ARBA" id="ARBA00023128"/>
    </source>
</evidence>
<proteinExistence type="inferred from homology"/>
<gene>
    <name evidence="7" type="ORF">METBISCDRAFT_22586</name>
</gene>